<keyword evidence="1" id="KW-0812">Transmembrane</keyword>
<dbReference type="Proteomes" id="UP000198221">
    <property type="component" value="Chromosome I"/>
</dbReference>
<sequence length="72" mass="7578">MASVFAVSLTPYALVPALGLTAGAALLYRKIRGGRVPLLIAVVTTLAALVVCCSWWELVPILPCGPLRPCFP</sequence>
<reference evidence="3" key="1">
    <citation type="submission" date="2016-06" db="EMBL/GenBank/DDBJ databases">
        <authorList>
            <person name="Varghese N."/>
            <person name="Submissions Spin"/>
        </authorList>
    </citation>
    <scope>NUCLEOTIDE SEQUENCE [LARGE SCALE GENOMIC DNA]</scope>
    <source>
        <strain evidence="3">DSM 43819</strain>
    </source>
</reference>
<proteinExistence type="predicted"/>
<accession>A0A1C5JP67</accession>
<protein>
    <submittedName>
        <fullName evidence="2">Uncharacterized protein</fullName>
    </submittedName>
</protein>
<keyword evidence="1" id="KW-0472">Membrane</keyword>
<evidence type="ECO:0000313" key="3">
    <source>
        <dbReference type="Proteomes" id="UP000198221"/>
    </source>
</evidence>
<evidence type="ECO:0000256" key="1">
    <source>
        <dbReference type="SAM" id="Phobius"/>
    </source>
</evidence>
<evidence type="ECO:0000313" key="2">
    <source>
        <dbReference type="EMBL" id="SCG72392.1"/>
    </source>
</evidence>
<feature type="transmembrane region" description="Helical" evidence="1">
    <location>
        <begin position="36"/>
        <end position="58"/>
    </location>
</feature>
<organism evidence="2 3">
    <name type="scientific">Micromonospora inositola</name>
    <dbReference type="NCBI Taxonomy" id="47865"/>
    <lineage>
        <taxon>Bacteria</taxon>
        <taxon>Bacillati</taxon>
        <taxon>Actinomycetota</taxon>
        <taxon>Actinomycetes</taxon>
        <taxon>Micromonosporales</taxon>
        <taxon>Micromonosporaceae</taxon>
        <taxon>Micromonospora</taxon>
    </lineage>
</organism>
<feature type="transmembrane region" description="Helical" evidence="1">
    <location>
        <begin position="12"/>
        <end position="29"/>
    </location>
</feature>
<dbReference type="AlphaFoldDB" id="A0A1C5JP67"/>
<keyword evidence="1" id="KW-1133">Transmembrane helix</keyword>
<gene>
    <name evidence="2" type="ORF">GA0070613_5071</name>
</gene>
<keyword evidence="3" id="KW-1185">Reference proteome</keyword>
<dbReference type="EMBL" id="LT607754">
    <property type="protein sequence ID" value="SCG72392.1"/>
    <property type="molecule type" value="Genomic_DNA"/>
</dbReference>
<name>A0A1C5JP67_9ACTN</name>